<dbReference type="AlphaFoldDB" id="A0A9J5YCV6"/>
<gene>
    <name evidence="1" type="ORF">H5410_038632</name>
</gene>
<evidence type="ECO:0008006" key="3">
    <source>
        <dbReference type="Google" id="ProtNLM"/>
    </source>
</evidence>
<accession>A0A9J5YCV6</accession>
<organism evidence="1 2">
    <name type="scientific">Solanum commersonii</name>
    <name type="common">Commerson's wild potato</name>
    <name type="synonym">Commerson's nightshade</name>
    <dbReference type="NCBI Taxonomy" id="4109"/>
    <lineage>
        <taxon>Eukaryota</taxon>
        <taxon>Viridiplantae</taxon>
        <taxon>Streptophyta</taxon>
        <taxon>Embryophyta</taxon>
        <taxon>Tracheophyta</taxon>
        <taxon>Spermatophyta</taxon>
        <taxon>Magnoliopsida</taxon>
        <taxon>eudicotyledons</taxon>
        <taxon>Gunneridae</taxon>
        <taxon>Pentapetalae</taxon>
        <taxon>asterids</taxon>
        <taxon>lamiids</taxon>
        <taxon>Solanales</taxon>
        <taxon>Solanaceae</taxon>
        <taxon>Solanoideae</taxon>
        <taxon>Solaneae</taxon>
        <taxon>Solanum</taxon>
    </lineage>
</organism>
<dbReference type="PANTHER" id="PTHR10492">
    <property type="match status" value="1"/>
</dbReference>
<protein>
    <recommendedName>
        <fullName evidence="3">Helitron helicase-like domain-containing protein</fullName>
    </recommendedName>
</protein>
<keyword evidence="2" id="KW-1185">Reference proteome</keyword>
<dbReference type="OrthoDB" id="1227142at2759"/>
<comment type="caution">
    <text evidence="1">The sequence shown here is derived from an EMBL/GenBank/DDBJ whole genome shotgun (WGS) entry which is preliminary data.</text>
</comment>
<dbReference type="EMBL" id="JACXVP010000007">
    <property type="protein sequence ID" value="KAG5597400.1"/>
    <property type="molecule type" value="Genomic_DNA"/>
</dbReference>
<proteinExistence type="predicted"/>
<sequence>MYTIEFQKRGLSHAHFLIILMDGYKLLTPQSYDKIVCAELPDPHIDHHLHKLVTKHMIHGPCGYLNPSNSCMQKEEKCKFKYPKQLTEQTTKGKNSWVSPPEAAWRLFAFSISEMTPSVCQLQLHLDGQQFVSFKNNQTIDQIINNPMIKKTMLTEFFLMNKMNNDAINLNLLYKEFPQHFVWSSSYKMWSRRKQRLTIGRIVTCHPTEGERYYLRLLLMNIRGPKSYEHLRMIDGKCYTTFREIAEKRGLLHFDNNLIECMSEAVSYQMLYS</sequence>
<dbReference type="Proteomes" id="UP000824120">
    <property type="component" value="Chromosome 7"/>
</dbReference>
<name>A0A9J5YCV6_SOLCO</name>
<reference evidence="1 2" key="1">
    <citation type="submission" date="2020-09" db="EMBL/GenBank/DDBJ databases">
        <title>De no assembly of potato wild relative species, Solanum commersonii.</title>
        <authorList>
            <person name="Cho K."/>
        </authorList>
    </citation>
    <scope>NUCLEOTIDE SEQUENCE [LARGE SCALE GENOMIC DNA]</scope>
    <source>
        <strain evidence="1">LZ3.2</strain>
        <tissue evidence="1">Leaf</tissue>
    </source>
</reference>
<dbReference type="PANTHER" id="PTHR10492:SF100">
    <property type="entry name" value="ATP-DEPENDENT DNA HELICASE"/>
    <property type="match status" value="1"/>
</dbReference>
<evidence type="ECO:0000313" key="1">
    <source>
        <dbReference type="EMBL" id="KAG5597400.1"/>
    </source>
</evidence>
<evidence type="ECO:0000313" key="2">
    <source>
        <dbReference type="Proteomes" id="UP000824120"/>
    </source>
</evidence>